<organism evidence="2 3">
    <name type="scientific">Serratia fonticola</name>
    <dbReference type="NCBI Taxonomy" id="47917"/>
    <lineage>
        <taxon>Bacteria</taxon>
        <taxon>Pseudomonadati</taxon>
        <taxon>Pseudomonadota</taxon>
        <taxon>Gammaproteobacteria</taxon>
        <taxon>Enterobacterales</taxon>
        <taxon>Yersiniaceae</taxon>
        <taxon>Serratia</taxon>
    </lineage>
</organism>
<proteinExistence type="predicted"/>
<accession>A0ABY9PJC9</accession>
<dbReference type="Pfam" id="PF14491">
    <property type="entry name" value="DUF4435"/>
    <property type="match status" value="1"/>
</dbReference>
<gene>
    <name evidence="2" type="ORF">RFB13_15825</name>
</gene>
<evidence type="ECO:0000259" key="1">
    <source>
        <dbReference type="Pfam" id="PF14491"/>
    </source>
</evidence>
<dbReference type="InterPro" id="IPR029492">
    <property type="entry name" value="DUF4435"/>
</dbReference>
<evidence type="ECO:0000313" key="3">
    <source>
        <dbReference type="Proteomes" id="UP001235341"/>
    </source>
</evidence>
<sequence length="349" mass="41626">MQDMSYVSRVHKMEDKAEDESVVFREFTKTHRENEEKYIFLLEGIDDLDYYIRSFEKYIGDHKSDWIELVCHGRSNVINLINTLKKHSRTEYKNSLHFGFIDKDYHEINENPCPEKIYITPVYSIENFYASLDFMKKILERKFHLKENDKDNNDFSVCLDNFLSRRDEFLDGIKELDSLLRCNRLMYEEEKIESKINVRDINLFNHVTIDINKVIFQTHALDILKKSYDDFDADCLEISRNFYKEKTSEELASLVRGKFMFYFIHHYLHKLKEDNLKAIPFLFVDSYANSKLRRPQKKTFNKTKITLTKEKQDILSDYSSLSDLPDCLITFIANINKNKEGDNKILLAI</sequence>
<reference evidence="2 3" key="1">
    <citation type="submission" date="2023-08" db="EMBL/GenBank/DDBJ databases">
        <title>Complete Genome and Methylome dissection of Serratia fonticola NEB369.</title>
        <authorList>
            <person name="Fomenkov A."/>
            <person name="Roberts R.D."/>
        </authorList>
    </citation>
    <scope>NUCLEOTIDE SEQUENCE [LARGE SCALE GENOMIC DNA]</scope>
    <source>
        <strain evidence="2 3">NEB369</strain>
    </source>
</reference>
<evidence type="ECO:0000313" key="2">
    <source>
        <dbReference type="EMBL" id="WMT12720.1"/>
    </source>
</evidence>
<protein>
    <submittedName>
        <fullName evidence="2">DUF4435 domain-containing protein</fullName>
    </submittedName>
</protein>
<dbReference type="EMBL" id="CP133586">
    <property type="protein sequence ID" value="WMT12720.1"/>
    <property type="molecule type" value="Genomic_DNA"/>
</dbReference>
<feature type="domain" description="DUF4435" evidence="1">
    <location>
        <begin position="38"/>
        <end position="277"/>
    </location>
</feature>
<keyword evidence="3" id="KW-1185">Reference proteome</keyword>
<dbReference type="Proteomes" id="UP001235341">
    <property type="component" value="Chromosome"/>
</dbReference>
<name>A0ABY9PJC9_SERFO</name>
<dbReference type="RefSeq" id="WP_309204878.1">
    <property type="nucleotide sequence ID" value="NZ_CP133586.1"/>
</dbReference>